<evidence type="ECO:0000313" key="16">
    <source>
        <dbReference type="EMBL" id="MST33473.1"/>
    </source>
</evidence>
<comment type="similarity">
    <text evidence="2 13">Belongs to the class-I pyridine nucleotide-disulfide oxidoreductase family.</text>
</comment>
<keyword evidence="17" id="KW-1185">Reference proteome</keyword>
<dbReference type="PROSITE" id="PS00076">
    <property type="entry name" value="PYRIDINE_REDOX_1"/>
    <property type="match status" value="1"/>
</dbReference>
<evidence type="ECO:0000256" key="6">
    <source>
        <dbReference type="ARBA" id="ARBA00022630"/>
    </source>
</evidence>
<protein>
    <recommendedName>
        <fullName evidence="4 13">Dihydrolipoyl dehydrogenase</fullName>
        <ecNumber evidence="3 13">1.8.1.4</ecNumber>
    </recommendedName>
</protein>
<dbReference type="EC" id="1.8.1.4" evidence="3 13"/>
<keyword evidence="7 13" id="KW-0274">FAD</keyword>
<evidence type="ECO:0000256" key="3">
    <source>
        <dbReference type="ARBA" id="ARBA00012608"/>
    </source>
</evidence>
<dbReference type="PANTHER" id="PTHR22912:SF217">
    <property type="entry name" value="DIHYDROLIPOYL DEHYDROGENASE"/>
    <property type="match status" value="1"/>
</dbReference>
<dbReference type="InterPro" id="IPR023753">
    <property type="entry name" value="FAD/NAD-binding_dom"/>
</dbReference>
<dbReference type="PRINTS" id="PR00411">
    <property type="entry name" value="PNDRDTASEI"/>
</dbReference>
<dbReference type="InterPro" id="IPR016156">
    <property type="entry name" value="FAD/NAD-linked_Rdtase_dimer_sf"/>
</dbReference>
<evidence type="ECO:0000259" key="14">
    <source>
        <dbReference type="Pfam" id="PF02852"/>
    </source>
</evidence>
<evidence type="ECO:0000313" key="17">
    <source>
        <dbReference type="Proteomes" id="UP000437736"/>
    </source>
</evidence>
<dbReference type="Pfam" id="PF02852">
    <property type="entry name" value="Pyr_redox_dim"/>
    <property type="match status" value="1"/>
</dbReference>
<dbReference type="SUPFAM" id="SSF55424">
    <property type="entry name" value="FAD/NAD-linked reductases, dimerisation (C-terminal) domain"/>
    <property type="match status" value="1"/>
</dbReference>
<organism evidence="16 17">
    <name type="scientific">Acidiferrimicrobium australe</name>
    <dbReference type="NCBI Taxonomy" id="2664430"/>
    <lineage>
        <taxon>Bacteria</taxon>
        <taxon>Bacillati</taxon>
        <taxon>Actinomycetota</taxon>
        <taxon>Acidimicrobiia</taxon>
        <taxon>Acidimicrobiales</taxon>
        <taxon>Acidimicrobiaceae</taxon>
        <taxon>Acidiferrimicrobium</taxon>
    </lineage>
</organism>
<dbReference type="PANTHER" id="PTHR22912">
    <property type="entry name" value="DISULFIDE OXIDOREDUCTASE"/>
    <property type="match status" value="1"/>
</dbReference>
<keyword evidence="10" id="KW-1015">Disulfide bond</keyword>
<evidence type="ECO:0000256" key="9">
    <source>
        <dbReference type="ARBA" id="ARBA00023027"/>
    </source>
</evidence>
<evidence type="ECO:0000256" key="4">
    <source>
        <dbReference type="ARBA" id="ARBA00016961"/>
    </source>
</evidence>
<keyword evidence="8 13" id="KW-0560">Oxidoreductase</keyword>
<dbReference type="PRINTS" id="PR00368">
    <property type="entry name" value="FADPNR"/>
</dbReference>
<evidence type="ECO:0000256" key="13">
    <source>
        <dbReference type="RuleBase" id="RU003692"/>
    </source>
</evidence>
<comment type="catalytic activity">
    <reaction evidence="12 13">
        <text>N(6)-[(R)-dihydrolipoyl]-L-lysyl-[protein] + NAD(+) = N(6)-[(R)-lipoyl]-L-lysyl-[protein] + NADH + H(+)</text>
        <dbReference type="Rhea" id="RHEA:15045"/>
        <dbReference type="Rhea" id="RHEA-COMP:10474"/>
        <dbReference type="Rhea" id="RHEA-COMP:10475"/>
        <dbReference type="ChEBI" id="CHEBI:15378"/>
        <dbReference type="ChEBI" id="CHEBI:57540"/>
        <dbReference type="ChEBI" id="CHEBI:57945"/>
        <dbReference type="ChEBI" id="CHEBI:83099"/>
        <dbReference type="ChEBI" id="CHEBI:83100"/>
        <dbReference type="EC" id="1.8.1.4"/>
    </reaction>
</comment>
<proteinExistence type="inferred from homology"/>
<keyword evidence="6 13" id="KW-0285">Flavoprotein</keyword>
<dbReference type="InterPro" id="IPR001100">
    <property type="entry name" value="Pyr_nuc-diS_OxRdtase"/>
</dbReference>
<evidence type="ECO:0000256" key="1">
    <source>
        <dbReference type="ARBA" id="ARBA00004496"/>
    </source>
</evidence>
<reference evidence="16 17" key="1">
    <citation type="submission" date="2019-11" db="EMBL/GenBank/DDBJ databases">
        <title>Acidiferrimicrobium australis gen. nov., sp. nov., an acidophilic and obligately heterotrophic, member of the Actinobacteria that catalyses dissimilatory oxido- reduction of iron isolated from metal-rich acidic water in Chile.</title>
        <authorList>
            <person name="Gonzalez D."/>
            <person name="Huber K."/>
            <person name="Hedrich S."/>
            <person name="Rojas-Villalobos C."/>
            <person name="Quatrini R."/>
            <person name="Dinamarca M.A."/>
            <person name="Schwarz A."/>
            <person name="Canales C."/>
            <person name="Nancucheo I."/>
        </authorList>
    </citation>
    <scope>NUCLEOTIDE SEQUENCE [LARGE SCALE GENOMIC DNA]</scope>
    <source>
        <strain evidence="16 17">USS-CCA1</strain>
    </source>
</reference>
<evidence type="ECO:0000256" key="8">
    <source>
        <dbReference type="ARBA" id="ARBA00023002"/>
    </source>
</evidence>
<evidence type="ECO:0000256" key="12">
    <source>
        <dbReference type="ARBA" id="ARBA00049187"/>
    </source>
</evidence>
<evidence type="ECO:0000259" key="15">
    <source>
        <dbReference type="Pfam" id="PF07992"/>
    </source>
</evidence>
<dbReference type="Gene3D" id="3.50.50.60">
    <property type="entry name" value="FAD/NAD(P)-binding domain"/>
    <property type="match status" value="2"/>
</dbReference>
<dbReference type="SUPFAM" id="SSF51905">
    <property type="entry name" value="FAD/NAD(P)-binding domain"/>
    <property type="match status" value="1"/>
</dbReference>
<sequence>MVLTAQEFDVVIIGGGPAGYAAALHGGLAGLNIAVVEKEKVGGTCLHRGCIPAKEFLETAAVYRTVTGAKEFGIVADPPGIEFAQSQARKQKVVDQLWKGLQGLMKKRKVTTFPGTGRLGADHLVTVDDGTELRGKWVIIASGSVPRTIPGFEVDGRLVLTSDEVLDLEHLPASAVVIGGGAIGCEFASMLSDLGSQVTILEGLPKILPGCDKDVADVVVRSFKKRGIDIRTGVTVTGHRPAADGRTTTVQFGDGEEITVEAVVVSVGRRPLSEELGLQGTAVEVDERGFVKVDDHLRTGEPGVFACGDIVATPQLAHVGFAEGMLAIDQMLGDDVVPVDYTKVPWCIYCHPEVAFAGLSEEAAREAGYDVVTKKDPYGGNGRALIVGEPDGLVKVICEKTADGKAGRILGVHMVGPWVTEQLGQAYLSVNWEATPQEVAPFVQPHPTLSETFGETILALTGRGLHVG</sequence>
<dbReference type="PIRSF" id="PIRSF000350">
    <property type="entry name" value="Mercury_reductase_MerA"/>
    <property type="match status" value="1"/>
</dbReference>
<dbReference type="InterPro" id="IPR012999">
    <property type="entry name" value="Pyr_OxRdtase_I_AS"/>
</dbReference>
<comment type="caution">
    <text evidence="16">The sequence shown here is derived from an EMBL/GenBank/DDBJ whole genome shotgun (WGS) entry which is preliminary data.</text>
</comment>
<keyword evidence="11 13" id="KW-0676">Redox-active center</keyword>
<evidence type="ECO:0000256" key="10">
    <source>
        <dbReference type="ARBA" id="ARBA00023157"/>
    </source>
</evidence>
<dbReference type="Gene3D" id="3.30.390.30">
    <property type="match status" value="1"/>
</dbReference>
<feature type="domain" description="Pyridine nucleotide-disulphide oxidoreductase dimerisation" evidence="14">
    <location>
        <begin position="344"/>
        <end position="455"/>
    </location>
</feature>
<comment type="cofactor">
    <cofactor evidence="13">
        <name>FAD</name>
        <dbReference type="ChEBI" id="CHEBI:57692"/>
    </cofactor>
    <text evidence="13">Binds 1 FAD per subunit.</text>
</comment>
<name>A0ABW9QYH7_9ACTN</name>
<dbReference type="NCBIfam" id="TIGR01350">
    <property type="entry name" value="lipoamide_DH"/>
    <property type="match status" value="1"/>
</dbReference>
<gene>
    <name evidence="16" type="primary">lpdA</name>
    <name evidence="16" type="ORF">GHK86_12175</name>
</gene>
<comment type="miscellaneous">
    <text evidence="13">The active site is a redox-active disulfide bond.</text>
</comment>
<evidence type="ECO:0000256" key="11">
    <source>
        <dbReference type="ARBA" id="ARBA00023284"/>
    </source>
</evidence>
<dbReference type="Pfam" id="PF07992">
    <property type="entry name" value="Pyr_redox_2"/>
    <property type="match status" value="1"/>
</dbReference>
<keyword evidence="5" id="KW-0963">Cytoplasm</keyword>
<dbReference type="InterPro" id="IPR036188">
    <property type="entry name" value="FAD/NAD-bd_sf"/>
</dbReference>
<comment type="subcellular location">
    <subcellularLocation>
        <location evidence="1">Cytoplasm</location>
    </subcellularLocation>
</comment>
<evidence type="ECO:0000256" key="2">
    <source>
        <dbReference type="ARBA" id="ARBA00007532"/>
    </source>
</evidence>
<dbReference type="InterPro" id="IPR004099">
    <property type="entry name" value="Pyr_nucl-diS_OxRdtase_dimer"/>
</dbReference>
<dbReference type="EMBL" id="WJHE01000607">
    <property type="protein sequence ID" value="MST33473.1"/>
    <property type="molecule type" value="Genomic_DNA"/>
</dbReference>
<evidence type="ECO:0000256" key="7">
    <source>
        <dbReference type="ARBA" id="ARBA00022827"/>
    </source>
</evidence>
<dbReference type="Proteomes" id="UP000437736">
    <property type="component" value="Unassembled WGS sequence"/>
</dbReference>
<dbReference type="InterPro" id="IPR050151">
    <property type="entry name" value="Class-I_Pyr_Nuc-Dis_Oxidored"/>
</dbReference>
<accession>A0ABW9QYH7</accession>
<dbReference type="InterPro" id="IPR006258">
    <property type="entry name" value="Lipoamide_DH"/>
</dbReference>
<dbReference type="GO" id="GO:0004148">
    <property type="term" value="F:dihydrolipoyl dehydrogenase (NADH) activity"/>
    <property type="evidence" value="ECO:0007669"/>
    <property type="project" value="UniProtKB-EC"/>
</dbReference>
<keyword evidence="9 13" id="KW-0520">NAD</keyword>
<evidence type="ECO:0000256" key="5">
    <source>
        <dbReference type="ARBA" id="ARBA00022490"/>
    </source>
</evidence>
<feature type="domain" description="FAD/NAD(P)-binding" evidence="15">
    <location>
        <begin position="8"/>
        <end position="324"/>
    </location>
</feature>